<dbReference type="PROSITE" id="PS51257">
    <property type="entry name" value="PROKAR_LIPOPROTEIN"/>
    <property type="match status" value="1"/>
</dbReference>
<reference evidence="3 4" key="1">
    <citation type="journal article" date="2015" name="Stand. Genomic Sci.">
        <title>Genomic Encyclopedia of Bacterial and Archaeal Type Strains, Phase III: the genomes of soil and plant-associated and newly described type strains.</title>
        <authorList>
            <person name="Whitman W.B."/>
            <person name="Woyke T."/>
            <person name="Klenk H.P."/>
            <person name="Zhou Y."/>
            <person name="Lilburn T.G."/>
            <person name="Beck B.J."/>
            <person name="De Vos P."/>
            <person name="Vandamme P."/>
            <person name="Eisen J.A."/>
            <person name="Garrity G."/>
            <person name="Hugenholtz P."/>
            <person name="Kyrpides N.C."/>
        </authorList>
    </citation>
    <scope>NUCLEOTIDE SEQUENCE [LARGE SCALE GENOMIC DNA]</scope>
    <source>
        <strain evidence="3 4">CGMCC 1.10822</strain>
    </source>
</reference>
<organism evidence="3 4">
    <name type="scientific">Pseudoduganella lurida</name>
    <dbReference type="NCBI Taxonomy" id="1036180"/>
    <lineage>
        <taxon>Bacteria</taxon>
        <taxon>Pseudomonadati</taxon>
        <taxon>Pseudomonadota</taxon>
        <taxon>Betaproteobacteria</taxon>
        <taxon>Burkholderiales</taxon>
        <taxon>Oxalobacteraceae</taxon>
        <taxon>Telluria group</taxon>
        <taxon>Pseudoduganella</taxon>
    </lineage>
</organism>
<keyword evidence="2" id="KW-0732">Signal</keyword>
<evidence type="ECO:0000313" key="3">
    <source>
        <dbReference type="EMBL" id="TWI66321.1"/>
    </source>
</evidence>
<evidence type="ECO:0000313" key="4">
    <source>
        <dbReference type="Proteomes" id="UP000318431"/>
    </source>
</evidence>
<dbReference type="RefSeq" id="WP_199754571.1">
    <property type="nucleotide sequence ID" value="NZ_VLLB01000003.1"/>
</dbReference>
<feature type="region of interest" description="Disordered" evidence="1">
    <location>
        <begin position="190"/>
        <end position="218"/>
    </location>
</feature>
<dbReference type="AlphaFoldDB" id="A0A562RB74"/>
<evidence type="ECO:0000256" key="1">
    <source>
        <dbReference type="SAM" id="MobiDB-lite"/>
    </source>
</evidence>
<dbReference type="Proteomes" id="UP000318431">
    <property type="component" value="Unassembled WGS sequence"/>
</dbReference>
<protein>
    <recommendedName>
        <fullName evidence="5">Permease</fullName>
    </recommendedName>
</protein>
<dbReference type="EMBL" id="VLLB01000003">
    <property type="protein sequence ID" value="TWI66321.1"/>
    <property type="molecule type" value="Genomic_DNA"/>
</dbReference>
<evidence type="ECO:0000256" key="2">
    <source>
        <dbReference type="SAM" id="SignalP"/>
    </source>
</evidence>
<name>A0A562RB74_9BURK</name>
<gene>
    <name evidence="3" type="ORF">IP91_02133</name>
</gene>
<sequence length="218" mass="23133">MKTEQRKTDWRGATCGRALPRRLLLAPLLLATACTTQTSVLAHYPAPPAVKPTPIPVAPVAMPDEVAPLLTYHQSLRRMTQGELLKELSGLLQQQRTPKVALQMGMTLTLVRGGGDLARAQTLFDGVANANDPQVQGLRAFAQLLSSHCAEARRLTDTADRLAMQVKDGQRRTEQLTDTVEALKAIERGLPVRPASAPAASSGAASAPAGSTTATGAR</sequence>
<comment type="caution">
    <text evidence="3">The sequence shown here is derived from an EMBL/GenBank/DDBJ whole genome shotgun (WGS) entry which is preliminary data.</text>
</comment>
<proteinExistence type="predicted"/>
<feature type="compositionally biased region" description="Low complexity" evidence="1">
    <location>
        <begin position="194"/>
        <end position="218"/>
    </location>
</feature>
<accession>A0A562RB74</accession>
<feature type="signal peptide" evidence="2">
    <location>
        <begin position="1"/>
        <end position="42"/>
    </location>
</feature>
<evidence type="ECO:0008006" key="5">
    <source>
        <dbReference type="Google" id="ProtNLM"/>
    </source>
</evidence>
<feature type="chain" id="PRO_5021848162" description="Permease" evidence="2">
    <location>
        <begin position="43"/>
        <end position="218"/>
    </location>
</feature>
<keyword evidence="4" id="KW-1185">Reference proteome</keyword>